<dbReference type="InterPro" id="IPR014352">
    <property type="entry name" value="FERM/acyl-CoA-bd_prot_sf"/>
</dbReference>
<keyword evidence="4" id="KW-0446">Lipid-binding</keyword>
<dbReference type="Pfam" id="PF00887">
    <property type="entry name" value="ACBP"/>
    <property type="match status" value="1"/>
</dbReference>
<dbReference type="AlphaFoldDB" id="A0A8S0TFS8"/>
<dbReference type="Gramene" id="OE9A042225T1">
    <property type="protein sequence ID" value="OE9A042225C1"/>
    <property type="gene ID" value="OE9A042225"/>
</dbReference>
<proteinExistence type="inferred from homology"/>
<evidence type="ECO:0000256" key="2">
    <source>
        <dbReference type="ARBA" id="ARBA00022737"/>
    </source>
</evidence>
<evidence type="ECO:0000256" key="1">
    <source>
        <dbReference type="ARBA" id="ARBA00005567"/>
    </source>
</evidence>
<dbReference type="PROSITE" id="PS51228">
    <property type="entry name" value="ACB_2"/>
    <property type="match status" value="1"/>
</dbReference>
<dbReference type="EMBL" id="CACTIH010005915">
    <property type="protein sequence ID" value="CAA3003097.1"/>
    <property type="molecule type" value="Genomic_DNA"/>
</dbReference>
<accession>A0A8S0TFS8</accession>
<dbReference type="GO" id="GO:0000062">
    <property type="term" value="F:fatty-acyl-CoA binding"/>
    <property type="evidence" value="ECO:0007669"/>
    <property type="project" value="InterPro"/>
</dbReference>
<keyword evidence="2" id="KW-0677">Repeat</keyword>
<dbReference type="SUPFAM" id="SSF47027">
    <property type="entry name" value="Acyl-CoA binding protein"/>
    <property type="match status" value="1"/>
</dbReference>
<name>A0A8S0TFS8_OLEEU</name>
<feature type="domain" description="ACB" evidence="5">
    <location>
        <begin position="74"/>
        <end position="156"/>
    </location>
</feature>
<reference evidence="6 7" key="1">
    <citation type="submission" date="2019-12" db="EMBL/GenBank/DDBJ databases">
        <authorList>
            <person name="Alioto T."/>
            <person name="Alioto T."/>
            <person name="Gomez Garrido J."/>
        </authorList>
    </citation>
    <scope>NUCLEOTIDE SEQUENCE [LARGE SCALE GENOMIC DNA]</scope>
</reference>
<evidence type="ECO:0000313" key="6">
    <source>
        <dbReference type="EMBL" id="CAA3003097.1"/>
    </source>
</evidence>
<keyword evidence="7" id="KW-1185">Reference proteome</keyword>
<sequence length="156" mass="17686">MKIAENHQRNFCWGLQRRENLHSGESKKISDPLSPRTLSKCDGWGQMVEWLPINSVRAELYIYNDWEGVESTDLDEEFSAAAAFVAATAADNAAQKVSNELLLQLYLYALYKNEGPCNAPEPSALKLNAHAKWRSSSALNMMIWMLIELCLFFNNV</sequence>
<dbReference type="Gene3D" id="1.20.80.10">
    <property type="match status" value="1"/>
</dbReference>
<dbReference type="InterPro" id="IPR000582">
    <property type="entry name" value="Acyl-CoA-binding_protein"/>
</dbReference>
<gene>
    <name evidence="6" type="ORF">OLEA9_A042225</name>
</gene>
<dbReference type="PANTHER" id="PTHR24119">
    <property type="entry name" value="ACYL-COA-BINDING DOMAIN-CONTAINING PROTEIN 6"/>
    <property type="match status" value="1"/>
</dbReference>
<keyword evidence="3" id="KW-0040">ANK repeat</keyword>
<dbReference type="InterPro" id="IPR035984">
    <property type="entry name" value="Acyl-CoA-binding_sf"/>
</dbReference>
<evidence type="ECO:0000256" key="3">
    <source>
        <dbReference type="ARBA" id="ARBA00023043"/>
    </source>
</evidence>
<protein>
    <submittedName>
        <fullName evidence="6">Acyl- -binding domain-containing 1</fullName>
    </submittedName>
</protein>
<evidence type="ECO:0000256" key="4">
    <source>
        <dbReference type="ARBA" id="ARBA00023121"/>
    </source>
</evidence>
<dbReference type="Proteomes" id="UP000594638">
    <property type="component" value="Unassembled WGS sequence"/>
</dbReference>
<evidence type="ECO:0000313" key="7">
    <source>
        <dbReference type="Proteomes" id="UP000594638"/>
    </source>
</evidence>
<dbReference type="PANTHER" id="PTHR24119:SF0">
    <property type="entry name" value="ACYL-COA-BINDING DOMAIN-CONTAINING PROTEIN 6"/>
    <property type="match status" value="1"/>
</dbReference>
<organism evidence="6 7">
    <name type="scientific">Olea europaea subsp. europaea</name>
    <dbReference type="NCBI Taxonomy" id="158383"/>
    <lineage>
        <taxon>Eukaryota</taxon>
        <taxon>Viridiplantae</taxon>
        <taxon>Streptophyta</taxon>
        <taxon>Embryophyta</taxon>
        <taxon>Tracheophyta</taxon>
        <taxon>Spermatophyta</taxon>
        <taxon>Magnoliopsida</taxon>
        <taxon>eudicotyledons</taxon>
        <taxon>Gunneridae</taxon>
        <taxon>Pentapetalae</taxon>
        <taxon>asterids</taxon>
        <taxon>lamiids</taxon>
        <taxon>Lamiales</taxon>
        <taxon>Oleaceae</taxon>
        <taxon>Oleeae</taxon>
        <taxon>Olea</taxon>
    </lineage>
</organism>
<comment type="caution">
    <text evidence="6">The sequence shown here is derived from an EMBL/GenBank/DDBJ whole genome shotgun (WGS) entry which is preliminary data.</text>
</comment>
<comment type="similarity">
    <text evidence="1">Belongs to the ACBP family.</text>
</comment>
<evidence type="ECO:0000259" key="5">
    <source>
        <dbReference type="PROSITE" id="PS51228"/>
    </source>
</evidence>